<reference evidence="9 10" key="1">
    <citation type="submission" date="2021-04" db="EMBL/GenBank/DDBJ databases">
        <title>Whole genome sequence of Jiella sp. KSK16Y-1.</title>
        <authorList>
            <person name="Tuo L."/>
        </authorList>
    </citation>
    <scope>NUCLEOTIDE SEQUENCE [LARGE SCALE GENOMIC DNA]</scope>
    <source>
        <strain evidence="9 10">KSK16Y-1</strain>
    </source>
</reference>
<dbReference type="Proteomes" id="UP000678276">
    <property type="component" value="Unassembled WGS sequence"/>
</dbReference>
<sequence length="228" mass="25365">MCNLYSVTKGQQAIRDFTRATQDRTGNLPPLPGVFPDYAAPVVRNGEGGRELTMMRWGMPSPAFVLKNRKADSGVTNIRNVKSPHWRRWLGTEHRCVVPFTSFSEYEDRAGKKVPVWFALSPERPLAVFAGLWTQWTSVRKVKEGEVTADLFGFLTSDPNAEVGRVHPKAMPVILTEPAEIDLWLTAPWDEASSLQRPLPDGALEIVAEGSREDGAETAAEPLQPRLL</sequence>
<evidence type="ECO:0000256" key="1">
    <source>
        <dbReference type="ARBA" id="ARBA00008136"/>
    </source>
</evidence>
<comment type="similarity">
    <text evidence="1 8">Belongs to the SOS response-associated peptidase family.</text>
</comment>
<dbReference type="SUPFAM" id="SSF143081">
    <property type="entry name" value="BB1717-like"/>
    <property type="match status" value="1"/>
</dbReference>
<keyword evidence="6" id="KW-0238">DNA-binding</keyword>
<gene>
    <name evidence="9" type="ORF">J6595_21815</name>
</gene>
<dbReference type="Gene3D" id="3.90.1680.20">
    <property type="match status" value="2"/>
</dbReference>
<evidence type="ECO:0000256" key="3">
    <source>
        <dbReference type="ARBA" id="ARBA00022763"/>
    </source>
</evidence>
<evidence type="ECO:0000256" key="7">
    <source>
        <dbReference type="ARBA" id="ARBA00023239"/>
    </source>
</evidence>
<keyword evidence="7" id="KW-0456">Lyase</keyword>
<dbReference type="InterPro" id="IPR003738">
    <property type="entry name" value="SRAP"/>
</dbReference>
<name>A0ABS4BNJ1_9HYPH</name>
<evidence type="ECO:0000256" key="2">
    <source>
        <dbReference type="ARBA" id="ARBA00022670"/>
    </source>
</evidence>
<evidence type="ECO:0000256" key="4">
    <source>
        <dbReference type="ARBA" id="ARBA00022801"/>
    </source>
</evidence>
<evidence type="ECO:0000256" key="6">
    <source>
        <dbReference type="ARBA" id="ARBA00023125"/>
    </source>
</evidence>
<accession>A0ABS4BNJ1</accession>
<dbReference type="EMBL" id="JAGJCF010000028">
    <property type="protein sequence ID" value="MBP0618226.1"/>
    <property type="molecule type" value="Genomic_DNA"/>
</dbReference>
<keyword evidence="2 8" id="KW-0645">Protease</keyword>
<dbReference type="EC" id="3.4.-.-" evidence="8"/>
<evidence type="ECO:0000313" key="10">
    <source>
        <dbReference type="Proteomes" id="UP000678276"/>
    </source>
</evidence>
<comment type="caution">
    <text evidence="9">The sequence shown here is derived from an EMBL/GenBank/DDBJ whole genome shotgun (WGS) entry which is preliminary data.</text>
</comment>
<keyword evidence="5" id="KW-0190">Covalent protein-DNA linkage</keyword>
<keyword evidence="3" id="KW-0227">DNA damage</keyword>
<dbReference type="InterPro" id="IPR036590">
    <property type="entry name" value="SRAP-like"/>
</dbReference>
<keyword evidence="10" id="KW-1185">Reference proteome</keyword>
<dbReference type="Pfam" id="PF02586">
    <property type="entry name" value="SRAP"/>
    <property type="match status" value="1"/>
</dbReference>
<dbReference type="PANTHER" id="PTHR13604:SF0">
    <property type="entry name" value="ABASIC SITE PROCESSING PROTEIN HMCES"/>
    <property type="match status" value="1"/>
</dbReference>
<protein>
    <recommendedName>
        <fullName evidence="8">Abasic site processing protein</fullName>
        <ecNumber evidence="8">3.4.-.-</ecNumber>
    </recommendedName>
</protein>
<evidence type="ECO:0000256" key="5">
    <source>
        <dbReference type="ARBA" id="ARBA00023124"/>
    </source>
</evidence>
<evidence type="ECO:0000313" key="9">
    <source>
        <dbReference type="EMBL" id="MBP0618226.1"/>
    </source>
</evidence>
<dbReference type="PANTHER" id="PTHR13604">
    <property type="entry name" value="DC12-RELATED"/>
    <property type="match status" value="1"/>
</dbReference>
<keyword evidence="4 8" id="KW-0378">Hydrolase</keyword>
<evidence type="ECO:0000256" key="8">
    <source>
        <dbReference type="RuleBase" id="RU364100"/>
    </source>
</evidence>
<dbReference type="RefSeq" id="WP_209597807.1">
    <property type="nucleotide sequence ID" value="NZ_JAGJCF010000028.1"/>
</dbReference>
<organism evidence="9 10">
    <name type="scientific">Jiella mangrovi</name>
    <dbReference type="NCBI Taxonomy" id="2821407"/>
    <lineage>
        <taxon>Bacteria</taxon>
        <taxon>Pseudomonadati</taxon>
        <taxon>Pseudomonadota</taxon>
        <taxon>Alphaproteobacteria</taxon>
        <taxon>Hyphomicrobiales</taxon>
        <taxon>Aurantimonadaceae</taxon>
        <taxon>Jiella</taxon>
    </lineage>
</organism>
<proteinExistence type="inferred from homology"/>